<accession>Q30Q22</accession>
<keyword evidence="2" id="KW-1185">Reference proteome</keyword>
<sequence>MSSYATIFSQILEISEKSFYRWKNKDHVVLVTLLEKYFTKEDLEEFFESGKIERLDFFKKLDSFFNSFSLQIEQKMSLKLNITNNNYSFGELDEYVSLFFLRQKELKIEDLQLKILKYISDDDKLSSDRKISYIAAISSLNEIEFFIISKELFLLKI</sequence>
<dbReference type="HOGENOM" id="CLU_1676945_0_0_7"/>
<protein>
    <submittedName>
        <fullName evidence="1">Uncharacterized protein</fullName>
    </submittedName>
</protein>
<evidence type="ECO:0000313" key="2">
    <source>
        <dbReference type="Proteomes" id="UP000002714"/>
    </source>
</evidence>
<dbReference type="KEGG" id="tdn:Suden_1632"/>
<dbReference type="OrthoDB" id="5349376at2"/>
<proteinExistence type="predicted"/>
<gene>
    <name evidence="1" type="ordered locus">Suden_1632</name>
</gene>
<reference evidence="1 2" key="1">
    <citation type="journal article" date="2008" name="Appl. Environ. Microbiol.">
        <title>Genome of the epsilonproteobacterial chemolithoautotroph Sulfurimonas denitrificans.</title>
        <authorList>
            <person name="Sievert S.M."/>
            <person name="Scott K.M."/>
            <person name="Klotz M.G."/>
            <person name="Chain P.S.G."/>
            <person name="Hauser L.J."/>
            <person name="Hemp J."/>
            <person name="Huegler M."/>
            <person name="Land M."/>
            <person name="Lapidus A."/>
            <person name="Larimer F.W."/>
            <person name="Lucas S."/>
            <person name="Malfatti S.A."/>
            <person name="Meyer F."/>
            <person name="Paulsen I.T."/>
            <person name="Ren Q."/>
            <person name="Simon J."/>
            <person name="Bailey K."/>
            <person name="Diaz E."/>
            <person name="Fitzpatrick K.A."/>
            <person name="Glover B."/>
            <person name="Gwatney N."/>
            <person name="Korajkic A."/>
            <person name="Long A."/>
            <person name="Mobberley J.M."/>
            <person name="Pantry S.N."/>
            <person name="Pazder G."/>
            <person name="Peterson S."/>
            <person name="Quintanilla J.D."/>
            <person name="Sprinkle R."/>
            <person name="Stephens J."/>
            <person name="Thomas P."/>
            <person name="Vaughn R."/>
            <person name="Weber M.J."/>
            <person name="Wooten L.L."/>
        </authorList>
    </citation>
    <scope>NUCLEOTIDE SEQUENCE [LARGE SCALE GENOMIC DNA]</scope>
    <source>
        <strain evidence="2">ATCC 33889 / DSM 1251</strain>
    </source>
</reference>
<name>Q30Q22_SULDN</name>
<organism evidence="1 2">
    <name type="scientific">Sulfurimonas denitrificans (strain ATCC 33889 / DSM 1251)</name>
    <name type="common">Thiomicrospira denitrificans (strain ATCC 33889 / DSM 1251)</name>
    <dbReference type="NCBI Taxonomy" id="326298"/>
    <lineage>
        <taxon>Bacteria</taxon>
        <taxon>Pseudomonadati</taxon>
        <taxon>Campylobacterota</taxon>
        <taxon>Epsilonproteobacteria</taxon>
        <taxon>Campylobacterales</taxon>
        <taxon>Sulfurimonadaceae</taxon>
        <taxon>Sulfurimonas</taxon>
    </lineage>
</organism>
<dbReference type="EMBL" id="CP000153">
    <property type="protein sequence ID" value="ABB44909.1"/>
    <property type="molecule type" value="Genomic_DNA"/>
</dbReference>
<evidence type="ECO:0000313" key="1">
    <source>
        <dbReference type="EMBL" id="ABB44909.1"/>
    </source>
</evidence>
<dbReference type="AlphaFoldDB" id="Q30Q22"/>
<dbReference type="Proteomes" id="UP000002714">
    <property type="component" value="Chromosome"/>
</dbReference>
<dbReference type="RefSeq" id="WP_011373250.1">
    <property type="nucleotide sequence ID" value="NC_007575.1"/>
</dbReference>